<name>A0A7M7MMD7_APIME</name>
<dbReference type="EnsemblMetazoa" id="XM_026442257">
    <property type="protein sequence ID" value="XP_026298042"/>
    <property type="gene ID" value="LOC725838"/>
</dbReference>
<evidence type="ECO:0000313" key="3">
    <source>
        <dbReference type="Proteomes" id="UP000005203"/>
    </source>
</evidence>
<dbReference type="KEGG" id="ame:725838"/>
<proteinExistence type="predicted"/>
<dbReference type="OrthoDB" id="7699232at2759"/>
<evidence type="ECO:0000256" key="1">
    <source>
        <dbReference type="SAM" id="MobiDB-lite"/>
    </source>
</evidence>
<feature type="compositionally biased region" description="Pro residues" evidence="1">
    <location>
        <begin position="327"/>
        <end position="338"/>
    </location>
</feature>
<sequence>MRPTQGTLASAVAQIARKEPQFVHKMKFLIILSALVAAASARPGLLVAPQVAALATPLTITKLVPGAPIGLDGRVVDTPEVALAKAEHAAAHINERINLAQETLKSADAIAIAGPLVASSVEPIAVAAKIVPAAPLGPDGRVVDTPEVALAKAEHAAAHINQKIEQAVEQRQSSSLEIPLVLSTYSGPVIQKVLLNGLWLTWANRSAGSFQAVVHVGGGRMITAINATNGRSPGTQNVRPWKAVERGKRASTGHTSSAFSFFFFFPRRGKARSGRGKEKKEKEEKEKGEIEEKGAMRGLIIFIATVASCRAGFLGSPSYGEAQVHPQPAPQRFAPPAPVGQDGNVIDTPEVAQAKAAHFAEFARAAARAAEESKNQPQSVEYNPQSQPYNFPSPQPPAYVRQQAYQQPAPIYQSAPAPTYNQPSPVSGYQPQYTGNTNFVGQQSFSANVKPTPFVPAPLAEDGTVIDTPEVAALKAARLAELAEAEARAYKFAQEYKPEVQGQAYASPPAAPVQYNSPAARVFPGAAPSYPAAQPAYGKPAFQPQNYQSQQLVGAYLDRPFEPATLVTETSVSWCPNSMILLIVVAASLVASTIAYEDREYIQSYRGPQAPLTSDGMVMDTPEVAHARAAHLALHAETMARLRKAQNDYEMMYENNEMSYVPQVMDPVETVMQKRQRQREYMPLESDGNAMENPEMTDEKSPRLTTRARAASKASEFYEFDIFDGRKNLVYLAPVRVTYKHAPTMGYRGPLAPLGPDGRVVDTPEVMRAREAHMKAHARAVALSTQNDLYY</sequence>
<dbReference type="Proteomes" id="UP000005203">
    <property type="component" value="Linkage group LG8"/>
</dbReference>
<reference evidence="4" key="2">
    <citation type="submission" date="2025-04" db="UniProtKB">
        <authorList>
            <consortium name="RefSeq"/>
        </authorList>
    </citation>
    <scope>IDENTIFICATION</scope>
    <source>
        <strain evidence="4">DH4</strain>
        <tissue evidence="4">Whole body</tissue>
    </source>
</reference>
<evidence type="ECO:0000313" key="2">
    <source>
        <dbReference type="EnsemblMetazoa" id="XP_026298042"/>
    </source>
</evidence>
<dbReference type="GeneID" id="725838"/>
<feature type="compositionally biased region" description="Polar residues" evidence="1">
    <location>
        <begin position="375"/>
        <end position="390"/>
    </location>
</feature>
<dbReference type="AlphaFoldDB" id="A0A7M7MMD7"/>
<keyword evidence="3" id="KW-1185">Reference proteome</keyword>
<feature type="region of interest" description="Disordered" evidence="1">
    <location>
        <begin position="367"/>
        <end position="397"/>
    </location>
</feature>
<protein>
    <submittedName>
        <fullName evidence="4">LOW QUALITY PROTEIN: uncharacterized protein LOC725838</fullName>
    </submittedName>
</protein>
<dbReference type="RefSeq" id="XP_026298042.1">
    <property type="nucleotide sequence ID" value="XM_026442257.1"/>
</dbReference>
<accession>A0A7M7MMD7</accession>
<reference evidence="2" key="1">
    <citation type="submission" date="2021-01" db="UniProtKB">
        <authorList>
            <consortium name="EnsemblMetazoa"/>
        </authorList>
    </citation>
    <scope>IDENTIFICATION</scope>
    <source>
        <strain evidence="2">DH4</strain>
    </source>
</reference>
<organism evidence="2">
    <name type="scientific">Apis mellifera</name>
    <name type="common">Honeybee</name>
    <dbReference type="NCBI Taxonomy" id="7460"/>
    <lineage>
        <taxon>Eukaryota</taxon>
        <taxon>Metazoa</taxon>
        <taxon>Ecdysozoa</taxon>
        <taxon>Arthropoda</taxon>
        <taxon>Hexapoda</taxon>
        <taxon>Insecta</taxon>
        <taxon>Pterygota</taxon>
        <taxon>Neoptera</taxon>
        <taxon>Endopterygota</taxon>
        <taxon>Hymenoptera</taxon>
        <taxon>Apocrita</taxon>
        <taxon>Aculeata</taxon>
        <taxon>Apoidea</taxon>
        <taxon>Anthophila</taxon>
        <taxon>Apidae</taxon>
        <taxon>Apis</taxon>
    </lineage>
</organism>
<accession>A0A8B8H227</accession>
<feature type="region of interest" description="Disordered" evidence="1">
    <location>
        <begin position="321"/>
        <end position="345"/>
    </location>
</feature>
<evidence type="ECO:0000313" key="4">
    <source>
        <dbReference type="RefSeq" id="XP_026298042.1"/>
    </source>
</evidence>
<gene>
    <name evidence="4" type="primary">LOC725838</name>
</gene>